<dbReference type="Gene3D" id="3.10.120.10">
    <property type="entry name" value="Cytochrome b5-like heme/steroid binding domain"/>
    <property type="match status" value="1"/>
</dbReference>
<feature type="domain" description="Cytochrome b5 heme-binding" evidence="1">
    <location>
        <begin position="46"/>
        <end position="77"/>
    </location>
</feature>
<dbReference type="AlphaFoldDB" id="A0AAD4SIV1"/>
<dbReference type="PRINTS" id="PR00363">
    <property type="entry name" value="CYTOCHROMEB5"/>
</dbReference>
<dbReference type="PROSITE" id="PS50255">
    <property type="entry name" value="CYTOCHROME_B5_2"/>
    <property type="match status" value="1"/>
</dbReference>
<proteinExistence type="predicted"/>
<accession>A0AAD4SIV1</accession>
<sequence length="77" mass="8326">MMLLLISLFKSINDLEAKSYVLQANRELASLGKNLEKLKAVGSFLIKVFGALAVYDVTEFRDDHPGGDQVLLTAAGG</sequence>
<reference evidence="2" key="1">
    <citation type="submission" date="2022-04" db="EMBL/GenBank/DDBJ databases">
        <title>A functionally conserved STORR gene fusion in Papaver species that diverged 16.8 million years ago.</title>
        <authorList>
            <person name="Catania T."/>
        </authorList>
    </citation>
    <scope>NUCLEOTIDE SEQUENCE</scope>
    <source>
        <strain evidence="2">S-188037</strain>
    </source>
</reference>
<evidence type="ECO:0000313" key="2">
    <source>
        <dbReference type="EMBL" id="KAI3908760.1"/>
    </source>
</evidence>
<keyword evidence="3" id="KW-1185">Reference proteome</keyword>
<organism evidence="2 3">
    <name type="scientific">Papaver atlanticum</name>
    <dbReference type="NCBI Taxonomy" id="357466"/>
    <lineage>
        <taxon>Eukaryota</taxon>
        <taxon>Viridiplantae</taxon>
        <taxon>Streptophyta</taxon>
        <taxon>Embryophyta</taxon>
        <taxon>Tracheophyta</taxon>
        <taxon>Spermatophyta</taxon>
        <taxon>Magnoliopsida</taxon>
        <taxon>Ranunculales</taxon>
        <taxon>Papaveraceae</taxon>
        <taxon>Papaveroideae</taxon>
        <taxon>Papaver</taxon>
    </lineage>
</organism>
<comment type="caution">
    <text evidence="2">The sequence shown here is derived from an EMBL/GenBank/DDBJ whole genome shotgun (WGS) entry which is preliminary data.</text>
</comment>
<dbReference type="Proteomes" id="UP001202328">
    <property type="component" value="Unassembled WGS sequence"/>
</dbReference>
<dbReference type="EMBL" id="JAJJMB010010439">
    <property type="protein sequence ID" value="KAI3908760.1"/>
    <property type="molecule type" value="Genomic_DNA"/>
</dbReference>
<protein>
    <recommendedName>
        <fullName evidence="1">Cytochrome b5 heme-binding domain-containing protein</fullName>
    </recommendedName>
</protein>
<evidence type="ECO:0000313" key="3">
    <source>
        <dbReference type="Proteomes" id="UP001202328"/>
    </source>
</evidence>
<dbReference type="InterPro" id="IPR036400">
    <property type="entry name" value="Cyt_B5-like_heme/steroid_sf"/>
</dbReference>
<name>A0AAD4SIV1_9MAGN</name>
<dbReference type="SUPFAM" id="SSF55856">
    <property type="entry name" value="Cytochrome b5-like heme/steroid binding domain"/>
    <property type="match status" value="1"/>
</dbReference>
<dbReference type="Pfam" id="PF00173">
    <property type="entry name" value="Cyt-b5"/>
    <property type="match status" value="1"/>
</dbReference>
<dbReference type="InterPro" id="IPR001199">
    <property type="entry name" value="Cyt_B5-like_heme/steroid-bd"/>
</dbReference>
<evidence type="ECO:0000259" key="1">
    <source>
        <dbReference type="PROSITE" id="PS50255"/>
    </source>
</evidence>
<gene>
    <name evidence="2" type="ORF">MKW98_029310</name>
</gene>